<feature type="region of interest" description="Disordered" evidence="1">
    <location>
        <begin position="35"/>
        <end position="55"/>
    </location>
</feature>
<sequence>MKNFKQSMRPTPYLEILATILAIALALEDKENKGKRDIPDDYHNDHGPGGGHGGRAVSYSEVVQRVLPTRNFNTHLPNFNQFHHSPQHFPIGRPALPVKYPLPYPVLVKRIPVLVDRPVVPLAAAHPTIPNFIITKVPLLYHNSYGDQPQPEYNHFTPSTGRNYGDEHY</sequence>
<dbReference type="HOGENOM" id="CLU_1580464_0_0_1"/>
<dbReference type="EnsemblMetazoa" id="RPRC015327-RA">
    <property type="protein sequence ID" value="RPRC015327-PA"/>
    <property type="gene ID" value="RPRC015327"/>
</dbReference>
<reference evidence="3" key="1">
    <citation type="submission" date="2015-05" db="UniProtKB">
        <authorList>
            <consortium name="EnsemblMetazoa"/>
        </authorList>
    </citation>
    <scope>IDENTIFICATION</scope>
</reference>
<feature type="signal peptide" evidence="2">
    <location>
        <begin position="1"/>
        <end position="26"/>
    </location>
</feature>
<organism evidence="3 4">
    <name type="scientific">Rhodnius prolixus</name>
    <name type="common">Triatomid bug</name>
    <dbReference type="NCBI Taxonomy" id="13249"/>
    <lineage>
        <taxon>Eukaryota</taxon>
        <taxon>Metazoa</taxon>
        <taxon>Ecdysozoa</taxon>
        <taxon>Arthropoda</taxon>
        <taxon>Hexapoda</taxon>
        <taxon>Insecta</taxon>
        <taxon>Pterygota</taxon>
        <taxon>Neoptera</taxon>
        <taxon>Paraneoptera</taxon>
        <taxon>Hemiptera</taxon>
        <taxon>Heteroptera</taxon>
        <taxon>Panheteroptera</taxon>
        <taxon>Cimicomorpha</taxon>
        <taxon>Reduviidae</taxon>
        <taxon>Triatominae</taxon>
        <taxon>Rhodnius</taxon>
    </lineage>
</organism>
<dbReference type="AlphaFoldDB" id="T1IGA8"/>
<dbReference type="EMBL" id="ACPB03006826">
    <property type="status" value="NOT_ANNOTATED_CDS"/>
    <property type="molecule type" value="Genomic_DNA"/>
</dbReference>
<evidence type="ECO:0000313" key="4">
    <source>
        <dbReference type="Proteomes" id="UP000015103"/>
    </source>
</evidence>
<evidence type="ECO:0000256" key="2">
    <source>
        <dbReference type="SAM" id="SignalP"/>
    </source>
</evidence>
<evidence type="ECO:0000313" key="3">
    <source>
        <dbReference type="EnsemblMetazoa" id="RPRC015327-PA"/>
    </source>
</evidence>
<proteinExistence type="predicted"/>
<dbReference type="EMBL" id="ACPB03006827">
    <property type="status" value="NOT_ANNOTATED_CDS"/>
    <property type="molecule type" value="Genomic_DNA"/>
</dbReference>
<dbReference type="Proteomes" id="UP000015103">
    <property type="component" value="Unassembled WGS sequence"/>
</dbReference>
<dbReference type="VEuPathDB" id="VectorBase:RPRC015327"/>
<name>T1IGA8_RHOPR</name>
<accession>T1IGA8</accession>
<keyword evidence="4" id="KW-1185">Reference proteome</keyword>
<evidence type="ECO:0000256" key="1">
    <source>
        <dbReference type="SAM" id="MobiDB-lite"/>
    </source>
</evidence>
<feature type="region of interest" description="Disordered" evidence="1">
    <location>
        <begin position="150"/>
        <end position="169"/>
    </location>
</feature>
<keyword evidence="2" id="KW-0732">Signal</keyword>
<feature type="compositionally biased region" description="Basic and acidic residues" evidence="1">
    <location>
        <begin position="35"/>
        <end position="46"/>
    </location>
</feature>
<dbReference type="InParanoid" id="T1IGA8"/>
<feature type="chain" id="PRO_5043522981" evidence="2">
    <location>
        <begin position="27"/>
        <end position="169"/>
    </location>
</feature>
<protein>
    <submittedName>
        <fullName evidence="3">Uncharacterized protein</fullName>
    </submittedName>
</protein>